<dbReference type="EMBL" id="LUUJ01000137">
    <property type="protein sequence ID" value="OAI10280.1"/>
    <property type="molecule type" value="Genomic_DNA"/>
</dbReference>
<name>A0A177MZ82_9GAMM</name>
<evidence type="ECO:0000313" key="6">
    <source>
        <dbReference type="Proteomes" id="UP000077857"/>
    </source>
</evidence>
<sequence>MRSRLEDDITTELRVLESHLDGMLSRVQHNSLTLKRLQSYEMRLLAMNTLAEMIEFILAETKILFGLDVVNLWLVDPKNEIAAYLDGDHYDYKRREGLLLINQESPLGDSFDGSKQPVLGGYRSSDCERYFSASLAKKPASVVIVPLVRRDKYLGSLNLGSYRSDRFVQGMATDFIEHIASVISICLENNLNVETMRRTSLIDPLTGVNNRRFLEQRIEEELDRSQRTREPLSCLFLDIDYFKRINDGYGHQAGDHVLAAVAMVIKKQLRNNDVLARYGGEEFVALLSQSDNKHAVEIAERIRICIAELRILFAEQTIPVTISVGAATYQPAFALKKPVAEIALQLIQTADAALYEAKRNGRNRVENGGLVLRMDAA</sequence>
<dbReference type="Gene3D" id="3.30.70.270">
    <property type="match status" value="1"/>
</dbReference>
<dbReference type="PANTHER" id="PTHR45138:SF9">
    <property type="entry name" value="DIGUANYLATE CYCLASE DGCM-RELATED"/>
    <property type="match status" value="1"/>
</dbReference>
<dbReference type="OrthoDB" id="9812260at2"/>
<dbReference type="EC" id="2.7.7.65" evidence="2"/>
<evidence type="ECO:0000259" key="4">
    <source>
        <dbReference type="PROSITE" id="PS50887"/>
    </source>
</evidence>
<dbReference type="PANTHER" id="PTHR45138">
    <property type="entry name" value="REGULATORY COMPONENTS OF SENSORY TRANSDUCTION SYSTEM"/>
    <property type="match status" value="1"/>
</dbReference>
<dbReference type="InterPro" id="IPR029016">
    <property type="entry name" value="GAF-like_dom_sf"/>
</dbReference>
<dbReference type="CDD" id="cd01949">
    <property type="entry name" value="GGDEF"/>
    <property type="match status" value="1"/>
</dbReference>
<dbReference type="InterPro" id="IPR029787">
    <property type="entry name" value="Nucleotide_cyclase"/>
</dbReference>
<reference evidence="5 6" key="1">
    <citation type="submission" date="2016-03" db="EMBL/GenBank/DDBJ databases">
        <authorList>
            <person name="Ploux O."/>
        </authorList>
    </citation>
    <scope>NUCLEOTIDE SEQUENCE [LARGE SCALE GENOMIC DNA]</scope>
    <source>
        <strain evidence="5 6">R-45378</strain>
    </source>
</reference>
<dbReference type="Proteomes" id="UP000077857">
    <property type="component" value="Unassembled WGS sequence"/>
</dbReference>
<comment type="caution">
    <text evidence="5">The sequence shown here is derived from an EMBL/GenBank/DDBJ whole genome shotgun (WGS) entry which is preliminary data.</text>
</comment>
<organism evidence="5 6">
    <name type="scientific">Methylomonas koyamae</name>
    <dbReference type="NCBI Taxonomy" id="702114"/>
    <lineage>
        <taxon>Bacteria</taxon>
        <taxon>Pseudomonadati</taxon>
        <taxon>Pseudomonadota</taxon>
        <taxon>Gammaproteobacteria</taxon>
        <taxon>Methylococcales</taxon>
        <taxon>Methylococcaceae</taxon>
        <taxon>Methylomonas</taxon>
    </lineage>
</organism>
<dbReference type="Pfam" id="PF00990">
    <property type="entry name" value="GGDEF"/>
    <property type="match status" value="1"/>
</dbReference>
<evidence type="ECO:0000256" key="2">
    <source>
        <dbReference type="ARBA" id="ARBA00012528"/>
    </source>
</evidence>
<dbReference type="GO" id="GO:1902201">
    <property type="term" value="P:negative regulation of bacterial-type flagellum-dependent cell motility"/>
    <property type="evidence" value="ECO:0007669"/>
    <property type="project" value="TreeGrafter"/>
</dbReference>
<dbReference type="SMART" id="SM00267">
    <property type="entry name" value="GGDEF"/>
    <property type="match status" value="1"/>
</dbReference>
<dbReference type="InterPro" id="IPR007435">
    <property type="entry name" value="DUF484"/>
</dbReference>
<dbReference type="InterPro" id="IPR000160">
    <property type="entry name" value="GGDEF_dom"/>
</dbReference>
<dbReference type="InterPro" id="IPR043128">
    <property type="entry name" value="Rev_trsase/Diguanyl_cyclase"/>
</dbReference>
<dbReference type="Gene3D" id="3.30.450.40">
    <property type="match status" value="1"/>
</dbReference>
<dbReference type="SUPFAM" id="SSF55781">
    <property type="entry name" value="GAF domain-like"/>
    <property type="match status" value="1"/>
</dbReference>
<dbReference type="Pfam" id="PF04340">
    <property type="entry name" value="DUF484"/>
    <property type="match status" value="1"/>
</dbReference>
<proteinExistence type="predicted"/>
<dbReference type="GO" id="GO:0043709">
    <property type="term" value="P:cell adhesion involved in single-species biofilm formation"/>
    <property type="evidence" value="ECO:0007669"/>
    <property type="project" value="TreeGrafter"/>
</dbReference>
<protein>
    <recommendedName>
        <fullName evidence="2">diguanylate cyclase</fullName>
        <ecNumber evidence="2">2.7.7.65</ecNumber>
    </recommendedName>
</protein>
<evidence type="ECO:0000313" key="5">
    <source>
        <dbReference type="EMBL" id="OAI10280.1"/>
    </source>
</evidence>
<accession>A0A177MZ82</accession>
<gene>
    <name evidence="5" type="ORF">A1507_21755</name>
</gene>
<dbReference type="SUPFAM" id="SSF55073">
    <property type="entry name" value="Nucleotide cyclase"/>
    <property type="match status" value="1"/>
</dbReference>
<dbReference type="GO" id="GO:0052621">
    <property type="term" value="F:diguanylate cyclase activity"/>
    <property type="evidence" value="ECO:0007669"/>
    <property type="project" value="UniProtKB-EC"/>
</dbReference>
<feature type="domain" description="GGDEF" evidence="4">
    <location>
        <begin position="230"/>
        <end position="370"/>
    </location>
</feature>
<dbReference type="PROSITE" id="PS50887">
    <property type="entry name" value="GGDEF"/>
    <property type="match status" value="1"/>
</dbReference>
<comment type="cofactor">
    <cofactor evidence="1">
        <name>Mg(2+)</name>
        <dbReference type="ChEBI" id="CHEBI:18420"/>
    </cofactor>
</comment>
<comment type="catalytic activity">
    <reaction evidence="3">
        <text>2 GTP = 3',3'-c-di-GMP + 2 diphosphate</text>
        <dbReference type="Rhea" id="RHEA:24898"/>
        <dbReference type="ChEBI" id="CHEBI:33019"/>
        <dbReference type="ChEBI" id="CHEBI:37565"/>
        <dbReference type="ChEBI" id="CHEBI:58805"/>
        <dbReference type="EC" id="2.7.7.65"/>
    </reaction>
</comment>
<dbReference type="GO" id="GO:0005886">
    <property type="term" value="C:plasma membrane"/>
    <property type="evidence" value="ECO:0007669"/>
    <property type="project" value="TreeGrafter"/>
</dbReference>
<dbReference type="RefSeq" id="WP_082877884.1">
    <property type="nucleotide sequence ID" value="NZ_LUUJ01000137.1"/>
</dbReference>
<evidence type="ECO:0000256" key="1">
    <source>
        <dbReference type="ARBA" id="ARBA00001946"/>
    </source>
</evidence>
<dbReference type="FunFam" id="3.30.70.270:FF:000001">
    <property type="entry name" value="Diguanylate cyclase domain protein"/>
    <property type="match status" value="1"/>
</dbReference>
<dbReference type="NCBIfam" id="TIGR00254">
    <property type="entry name" value="GGDEF"/>
    <property type="match status" value="1"/>
</dbReference>
<evidence type="ECO:0000256" key="3">
    <source>
        <dbReference type="ARBA" id="ARBA00034247"/>
    </source>
</evidence>
<dbReference type="AlphaFoldDB" id="A0A177MZ82"/>
<dbReference type="InterPro" id="IPR050469">
    <property type="entry name" value="Diguanylate_Cyclase"/>
</dbReference>